<evidence type="ECO:0000313" key="3">
    <source>
        <dbReference type="Proteomes" id="UP000196573"/>
    </source>
</evidence>
<dbReference type="Proteomes" id="UP000196573">
    <property type="component" value="Unassembled WGS sequence"/>
</dbReference>
<evidence type="ECO:0000256" key="1">
    <source>
        <dbReference type="SAM" id="Coils"/>
    </source>
</evidence>
<reference evidence="2 3" key="1">
    <citation type="submission" date="2017-03" db="EMBL/GenBank/DDBJ databases">
        <authorList>
            <person name="Afonso C.L."/>
            <person name="Miller P.J."/>
            <person name="Scott M.A."/>
            <person name="Spackman E."/>
            <person name="Goraichik I."/>
            <person name="Dimitrov K.M."/>
            <person name="Suarez D.L."/>
            <person name="Swayne D.E."/>
        </authorList>
    </citation>
    <scope>NUCLEOTIDE SEQUENCE [LARGE SCALE GENOMIC DNA]</scope>
    <source>
        <strain evidence="2">SB41UT1</strain>
    </source>
</reference>
<dbReference type="AlphaFoldDB" id="A0A1X7ADT1"/>
<dbReference type="EMBL" id="FWPT01000001">
    <property type="protein sequence ID" value="SMA32640.1"/>
    <property type="molecule type" value="Genomic_DNA"/>
</dbReference>
<keyword evidence="3" id="KW-1185">Reference proteome</keyword>
<protein>
    <submittedName>
        <fullName evidence="2">Uncharacterized protein</fullName>
    </submittedName>
</protein>
<evidence type="ECO:0000313" key="2">
    <source>
        <dbReference type="EMBL" id="SMA32640.1"/>
    </source>
</evidence>
<organism evidence="2 3">
    <name type="scientific">Parendozoicomonas haliclonae</name>
    <dbReference type="NCBI Taxonomy" id="1960125"/>
    <lineage>
        <taxon>Bacteria</taxon>
        <taxon>Pseudomonadati</taxon>
        <taxon>Pseudomonadota</taxon>
        <taxon>Gammaproteobacteria</taxon>
        <taxon>Oceanospirillales</taxon>
        <taxon>Endozoicomonadaceae</taxon>
        <taxon>Parendozoicomonas</taxon>
    </lineage>
</organism>
<name>A0A1X7ADT1_9GAMM</name>
<proteinExistence type="predicted"/>
<sequence>MSRKDDQAEGLLDELENLKKLLNQSNNVQDQGYTNQNLEMVEGIPMLNDQIPTLDASELVLDDNMDDPSSALSQEFIENIVDEIVASYLPVMEKELRNRLLSALSSRL</sequence>
<gene>
    <name evidence="2" type="ORF">EHSB41UT_00172</name>
</gene>
<keyword evidence="1" id="KW-0175">Coiled coil</keyword>
<feature type="coiled-coil region" evidence="1">
    <location>
        <begin position="1"/>
        <end position="31"/>
    </location>
</feature>
<dbReference type="RefSeq" id="WP_087105968.1">
    <property type="nucleotide sequence ID" value="NZ_CBCSCN010000012.1"/>
</dbReference>
<accession>A0A1X7ADT1</accession>